<dbReference type="KEGG" id="afx:JZ786_10875"/>
<gene>
    <name evidence="3" type="ORF">JZ786_10875</name>
</gene>
<evidence type="ECO:0000313" key="3">
    <source>
        <dbReference type="EMBL" id="QSO49372.1"/>
    </source>
</evidence>
<sequence length="431" mass="48033">MSRLRLALTGDSFITQRLPQQSDRMAKLQAVFASADARFTNLETTIHNFNVHASAVSGGTWAAARPAVLTDLRWLGFNLITWANNHTLDYGHQGLLETYEHIENAGLVHAGVGRHLAEAAKPRYLDTVNGRVAIIGVNSTGHDWHVAGEQRPDMIGRPGVNPLRFDTIHKLSQDDLTTLKSIIAKTDVNAARRLNEEEGFSRAVEGLFRIDQLSFTVGDPGTVTRMHEEDARRLARSIHEAVRQADVVVVSHHAHEMKGTDKSKPADFIPQFARFCIDEGAHVYVGHGPHILRGIEIYRGCPIFYSLGNFIFQNDTVEKQPQEFYRKYGLGLECTPADAYDARESVGVRGLHTDPRVFESVIPLVQMEQGMVKSIQLYPVTLGFGLPRWQRGRPELAPSVQSRIILEQLEELSAGYGTVFRMEEGVGVIKL</sequence>
<dbReference type="PANTHER" id="PTHR33393">
    <property type="entry name" value="POLYGLUTAMINE SYNTHESIS ACCESSORY PROTEIN RV0574C-RELATED"/>
    <property type="match status" value="1"/>
</dbReference>
<dbReference type="SUPFAM" id="SSF56300">
    <property type="entry name" value="Metallo-dependent phosphatases"/>
    <property type="match status" value="1"/>
</dbReference>
<dbReference type="SMART" id="SM00854">
    <property type="entry name" value="PGA_cap"/>
    <property type="match status" value="1"/>
</dbReference>
<organism evidence="3 4">
    <name type="scientific">Alicyclobacillus mengziensis</name>
    <dbReference type="NCBI Taxonomy" id="2931921"/>
    <lineage>
        <taxon>Bacteria</taxon>
        <taxon>Bacillati</taxon>
        <taxon>Bacillota</taxon>
        <taxon>Bacilli</taxon>
        <taxon>Bacillales</taxon>
        <taxon>Alicyclobacillaceae</taxon>
        <taxon>Alicyclobacillus</taxon>
    </lineage>
</organism>
<feature type="domain" description="Capsule synthesis protein CapA" evidence="2">
    <location>
        <begin position="5"/>
        <end position="314"/>
    </location>
</feature>
<keyword evidence="4" id="KW-1185">Reference proteome</keyword>
<dbReference type="InterPro" id="IPR019079">
    <property type="entry name" value="Capsule_synth_CapA"/>
</dbReference>
<dbReference type="CDD" id="cd07381">
    <property type="entry name" value="MPP_CapA"/>
    <property type="match status" value="1"/>
</dbReference>
<dbReference type="Proteomes" id="UP000663505">
    <property type="component" value="Chromosome"/>
</dbReference>
<dbReference type="RefSeq" id="WP_206658683.1">
    <property type="nucleotide sequence ID" value="NZ_CP071182.1"/>
</dbReference>
<evidence type="ECO:0000259" key="2">
    <source>
        <dbReference type="SMART" id="SM00854"/>
    </source>
</evidence>
<name>A0A9X7W2L9_9BACL</name>
<reference evidence="3 4" key="1">
    <citation type="submission" date="2021-02" db="EMBL/GenBank/DDBJ databases">
        <title>Alicyclobacillus curvatus sp. nov. and Alicyclobacillus mengziensis sp. nov., two acidophilic bacteria isolated from acid mine drainage.</title>
        <authorList>
            <person name="Huang Y."/>
        </authorList>
    </citation>
    <scope>NUCLEOTIDE SEQUENCE [LARGE SCALE GENOMIC DNA]</scope>
    <source>
        <strain evidence="3 4">S30H14</strain>
    </source>
</reference>
<dbReference type="EMBL" id="CP071182">
    <property type="protein sequence ID" value="QSO49372.1"/>
    <property type="molecule type" value="Genomic_DNA"/>
</dbReference>
<accession>A0A9X7W2L9</accession>
<evidence type="ECO:0000313" key="4">
    <source>
        <dbReference type="Proteomes" id="UP000663505"/>
    </source>
</evidence>
<comment type="similarity">
    <text evidence="1">Belongs to the CapA family.</text>
</comment>
<proteinExistence type="inferred from homology"/>
<dbReference type="Pfam" id="PF09587">
    <property type="entry name" value="PGA_cap"/>
    <property type="match status" value="1"/>
</dbReference>
<dbReference type="InterPro" id="IPR052169">
    <property type="entry name" value="CW_Biosynth-Accessory"/>
</dbReference>
<dbReference type="PANTHER" id="PTHR33393:SF13">
    <property type="entry name" value="PGA BIOSYNTHESIS PROTEIN CAPA"/>
    <property type="match status" value="1"/>
</dbReference>
<protein>
    <submittedName>
        <fullName evidence="3">CapA family protein</fullName>
    </submittedName>
</protein>
<evidence type="ECO:0000256" key="1">
    <source>
        <dbReference type="ARBA" id="ARBA00005662"/>
    </source>
</evidence>
<dbReference type="AlphaFoldDB" id="A0A9X7W2L9"/>
<dbReference type="InterPro" id="IPR029052">
    <property type="entry name" value="Metallo-depent_PP-like"/>
</dbReference>